<proteinExistence type="predicted"/>
<evidence type="ECO:0000256" key="1">
    <source>
        <dbReference type="SAM" id="SignalP"/>
    </source>
</evidence>
<reference evidence="2" key="1">
    <citation type="submission" date="2016-04" db="EMBL/GenBank/DDBJ databases">
        <authorList>
            <person name="Evans L.H."/>
            <person name="Alamgir A."/>
            <person name="Owens N."/>
            <person name="Weber N.D."/>
            <person name="Virtaneva K."/>
            <person name="Barbian K."/>
            <person name="Babar A."/>
            <person name="Rosenke K."/>
        </authorList>
    </citation>
    <scope>NUCLEOTIDE SEQUENCE</scope>
    <source>
        <strain evidence="2">86</strain>
    </source>
</reference>
<organism evidence="2">
    <name type="scientific">uncultured Alphaproteobacteria bacterium</name>
    <dbReference type="NCBI Taxonomy" id="91750"/>
    <lineage>
        <taxon>Bacteria</taxon>
        <taxon>Pseudomonadati</taxon>
        <taxon>Pseudomonadota</taxon>
        <taxon>Alphaproteobacteria</taxon>
        <taxon>environmental samples</taxon>
    </lineage>
</organism>
<name>A0A212KMY0_9PROT</name>
<dbReference type="EMBL" id="FLUO01000004">
    <property type="protein sequence ID" value="SBW12992.1"/>
    <property type="molecule type" value="Genomic_DNA"/>
</dbReference>
<sequence>MFRIGLALALALFAAAPARADETAALPEGEVLPLAEVIERIMPAIEGELGASRLVKEGGRWVYVIGVFDAEGRPQEMHVDAASAIILAVRPGR</sequence>
<dbReference type="AlphaFoldDB" id="A0A212KMY0"/>
<accession>A0A212KMY0</accession>
<gene>
    <name evidence="2" type="ORF">KL86APRO_40011</name>
</gene>
<protein>
    <submittedName>
        <fullName evidence="2">Putative Propeptide, PepSY amd peptidase M4</fullName>
    </submittedName>
</protein>
<keyword evidence="1" id="KW-0732">Signal</keyword>
<feature type="signal peptide" evidence="1">
    <location>
        <begin position="1"/>
        <end position="20"/>
    </location>
</feature>
<evidence type="ECO:0000313" key="2">
    <source>
        <dbReference type="EMBL" id="SBW12992.1"/>
    </source>
</evidence>
<feature type="chain" id="PRO_5012148842" evidence="1">
    <location>
        <begin position="21"/>
        <end position="93"/>
    </location>
</feature>